<keyword evidence="2" id="KW-1185">Reference proteome</keyword>
<dbReference type="Gene3D" id="3.30.450.40">
    <property type="match status" value="1"/>
</dbReference>
<organism evidence="1 2">
    <name type="scientific">Klenkia brasiliensis</name>
    <dbReference type="NCBI Taxonomy" id="333142"/>
    <lineage>
        <taxon>Bacteria</taxon>
        <taxon>Bacillati</taxon>
        <taxon>Actinomycetota</taxon>
        <taxon>Actinomycetes</taxon>
        <taxon>Geodermatophilales</taxon>
        <taxon>Geodermatophilaceae</taxon>
        <taxon>Klenkia</taxon>
    </lineage>
</organism>
<gene>
    <name evidence="1" type="ORF">SAMN05660324_2743</name>
</gene>
<evidence type="ECO:0000313" key="2">
    <source>
        <dbReference type="Proteomes" id="UP000198863"/>
    </source>
</evidence>
<dbReference type="InterPro" id="IPR029016">
    <property type="entry name" value="GAF-like_dom_sf"/>
</dbReference>
<protein>
    <recommendedName>
        <fullName evidence="3">GAF domain-containing protein</fullName>
    </recommendedName>
</protein>
<name>A0A1G7URN1_9ACTN</name>
<evidence type="ECO:0008006" key="3">
    <source>
        <dbReference type="Google" id="ProtNLM"/>
    </source>
</evidence>
<dbReference type="AlphaFoldDB" id="A0A1G7URN1"/>
<evidence type="ECO:0000313" key="1">
    <source>
        <dbReference type="EMBL" id="SDG50137.1"/>
    </source>
</evidence>
<dbReference type="Proteomes" id="UP000198863">
    <property type="component" value="Unassembled WGS sequence"/>
</dbReference>
<sequence length="439" mass="45730">MAAGLPDPGARRPRFALPPHLPLDDAGAVEEARAWLFALGPEAGVDAAPPAIREEIWTSWLRSLCAGADPSLTSAPVVRGPSEVASIRAAGPWPAAVARLERDLVEDAAADQLLVVLCDVDGVVVWTGGSWTMGHRTASIGLVPGASWAEGTVGTNALGTALVTGAPVQVLRGEHHLGPARAFAGAAAPVRDHAGGLVGAVGVVGGDHVATPLALALVRSVAGGLGHDVTPAGGQGHPGDVGAAATHLHVLGRERGVLEGPHGSVELSPRHSDLLLSLALAADRGTGRSAGELAAECWDAAVPEATVRAEMHRLRRAVPGLLPNSHPYRLHHRLAVDALDVLALLRRGAHRQAVQAYRGPLLARSTAPGTRALRERVAEHLRQGLVAHARTDVLMEFAERSGEDAVLWQAVVDRLPSGTARHTAALLRLDEIERRLVQF</sequence>
<reference evidence="2" key="1">
    <citation type="submission" date="2016-10" db="EMBL/GenBank/DDBJ databases">
        <authorList>
            <person name="Varghese N."/>
            <person name="Submissions S."/>
        </authorList>
    </citation>
    <scope>NUCLEOTIDE SEQUENCE [LARGE SCALE GENOMIC DNA]</scope>
    <source>
        <strain evidence="2">DSM 44526</strain>
    </source>
</reference>
<dbReference type="EMBL" id="FNCF01000004">
    <property type="protein sequence ID" value="SDG50137.1"/>
    <property type="molecule type" value="Genomic_DNA"/>
</dbReference>
<accession>A0A1G7URN1</accession>
<proteinExistence type="predicted"/>